<dbReference type="GO" id="GO:0004197">
    <property type="term" value="F:cysteine-type endopeptidase activity"/>
    <property type="evidence" value="ECO:0007669"/>
    <property type="project" value="InterPro"/>
</dbReference>
<dbReference type="EMBL" id="LSMT01000008">
    <property type="protein sequence ID" value="PFX33874.1"/>
    <property type="molecule type" value="Genomic_DNA"/>
</dbReference>
<dbReference type="GO" id="GO:0006508">
    <property type="term" value="P:proteolysis"/>
    <property type="evidence" value="ECO:0007669"/>
    <property type="project" value="InterPro"/>
</dbReference>
<dbReference type="InterPro" id="IPR015917">
    <property type="entry name" value="Pept_C14A"/>
</dbReference>
<proteinExistence type="inferred from homology"/>
<dbReference type="STRING" id="50429.A0A2B4ST76"/>
<organism evidence="5 6">
    <name type="scientific">Stylophora pistillata</name>
    <name type="common">Smooth cauliflower coral</name>
    <dbReference type="NCBI Taxonomy" id="50429"/>
    <lineage>
        <taxon>Eukaryota</taxon>
        <taxon>Metazoa</taxon>
        <taxon>Cnidaria</taxon>
        <taxon>Anthozoa</taxon>
        <taxon>Hexacorallia</taxon>
        <taxon>Scleractinia</taxon>
        <taxon>Astrocoeniina</taxon>
        <taxon>Pocilloporidae</taxon>
        <taxon>Stylophora</taxon>
    </lineage>
</organism>
<dbReference type="Proteomes" id="UP000225706">
    <property type="component" value="Unassembled WGS sequence"/>
</dbReference>
<reference evidence="6" key="1">
    <citation type="journal article" date="2017" name="bioRxiv">
        <title>Comparative analysis of the genomes of Stylophora pistillata and Acropora digitifera provides evidence for extensive differences between species of corals.</title>
        <authorList>
            <person name="Voolstra C.R."/>
            <person name="Li Y."/>
            <person name="Liew Y.J."/>
            <person name="Baumgarten S."/>
            <person name="Zoccola D."/>
            <person name="Flot J.-F."/>
            <person name="Tambutte S."/>
            <person name="Allemand D."/>
            <person name="Aranda M."/>
        </authorList>
    </citation>
    <scope>NUCLEOTIDE SEQUENCE [LARGE SCALE GENOMIC DNA]</scope>
</reference>
<dbReference type="InterPro" id="IPR033139">
    <property type="entry name" value="Caspase_cys_AS"/>
</dbReference>
<accession>A0A2B4ST76</accession>
<dbReference type="AlphaFoldDB" id="A0A2B4ST76"/>
<dbReference type="InterPro" id="IPR011600">
    <property type="entry name" value="Pept_C14_caspase"/>
</dbReference>
<dbReference type="PROSITE" id="PS50207">
    <property type="entry name" value="CASPASE_P10"/>
    <property type="match status" value="1"/>
</dbReference>
<dbReference type="PROSITE" id="PS50208">
    <property type="entry name" value="CASPASE_P20"/>
    <property type="match status" value="1"/>
</dbReference>
<comment type="caution">
    <text evidence="5">The sequence shown here is derived from an EMBL/GenBank/DDBJ whole genome shotgun (WGS) entry which is preliminary data.</text>
</comment>
<dbReference type="PRINTS" id="PR00376">
    <property type="entry name" value="IL1BCENZYME"/>
</dbReference>
<dbReference type="InterPro" id="IPR002398">
    <property type="entry name" value="Pept_C14"/>
</dbReference>
<dbReference type="PANTHER" id="PTHR10454">
    <property type="entry name" value="CASPASE"/>
    <property type="match status" value="1"/>
</dbReference>
<evidence type="ECO:0000313" key="6">
    <source>
        <dbReference type="Proteomes" id="UP000225706"/>
    </source>
</evidence>
<dbReference type="Gene3D" id="3.40.50.1460">
    <property type="match status" value="1"/>
</dbReference>
<name>A0A2B4ST76_STYPI</name>
<gene>
    <name evidence="5" type="primary">CASP3</name>
    <name evidence="5" type="ORF">AWC38_SpisGene1312</name>
</gene>
<feature type="domain" description="Caspase family p10" evidence="3">
    <location>
        <begin position="173"/>
        <end position="255"/>
    </location>
</feature>
<dbReference type="InterPro" id="IPR029030">
    <property type="entry name" value="Caspase-like_dom_sf"/>
</dbReference>
<comment type="similarity">
    <text evidence="1 2">Belongs to the peptidase C14A family.</text>
</comment>
<dbReference type="SUPFAM" id="SSF52129">
    <property type="entry name" value="Caspase-like"/>
    <property type="match status" value="1"/>
</dbReference>
<dbReference type="SMART" id="SM00115">
    <property type="entry name" value="CASc"/>
    <property type="match status" value="1"/>
</dbReference>
<evidence type="ECO:0000259" key="4">
    <source>
        <dbReference type="PROSITE" id="PS50208"/>
    </source>
</evidence>
<dbReference type="OrthoDB" id="5947839at2759"/>
<keyword evidence="6" id="KW-1185">Reference proteome</keyword>
<dbReference type="PROSITE" id="PS01122">
    <property type="entry name" value="CASPASE_CYS"/>
    <property type="match status" value="1"/>
</dbReference>
<evidence type="ECO:0000256" key="1">
    <source>
        <dbReference type="ARBA" id="ARBA00010134"/>
    </source>
</evidence>
<evidence type="ECO:0000313" key="5">
    <source>
        <dbReference type="EMBL" id="PFX33874.1"/>
    </source>
</evidence>
<dbReference type="InterPro" id="IPR001309">
    <property type="entry name" value="Pept_C14_p20"/>
</dbReference>
<dbReference type="CDD" id="cd00032">
    <property type="entry name" value="CASc"/>
    <property type="match status" value="1"/>
</dbReference>
<feature type="domain" description="Caspase family p20" evidence="4">
    <location>
        <begin position="5"/>
        <end position="129"/>
    </location>
</feature>
<evidence type="ECO:0000259" key="3">
    <source>
        <dbReference type="PROSITE" id="PS50207"/>
    </source>
</evidence>
<dbReference type="Pfam" id="PF00656">
    <property type="entry name" value="Peptidase_C14"/>
    <property type="match status" value="1"/>
</dbReference>
<evidence type="ECO:0000256" key="2">
    <source>
        <dbReference type="RuleBase" id="RU003971"/>
    </source>
</evidence>
<sequence>MNQCPRGWCIIVNNVHFTNQKLNRRGAEEDEKNLKELFEALSFKVDIRRNLSNHGLEKVAQEFGAKNHSVYNAFVFIVMSHGGDRDSILGVDGRETNVKNLMVEYLEDNCPSLKDKPKVFIIQACRGCRNDFGKFSSSSSADDFNSQLVATSSQAQIGFQPCDTGVSPDSTLPRSVFPTEANFVLAFSTAPGYVSHRNREHGAWFIQAMVKVIREYHHRHHLLDMLTEVTRLVVERRKSVQVPAPMDTLTKLLYL</sequence>
<protein>
    <submittedName>
        <fullName evidence="5">Caspase-3</fullName>
    </submittedName>
</protein>
<dbReference type="InterPro" id="IPR002138">
    <property type="entry name" value="Pept_C14_p10"/>
</dbReference>
<dbReference type="PANTHER" id="PTHR10454:SF210">
    <property type="entry name" value="CASPASE-2"/>
    <property type="match status" value="1"/>
</dbReference>